<evidence type="ECO:0000256" key="1">
    <source>
        <dbReference type="ARBA" id="ARBA00023125"/>
    </source>
</evidence>
<feature type="coiled-coil region" evidence="2">
    <location>
        <begin position="243"/>
        <end position="270"/>
    </location>
</feature>
<dbReference type="CDD" id="cd00093">
    <property type="entry name" value="HTH_XRE"/>
    <property type="match status" value="1"/>
</dbReference>
<keyword evidence="5" id="KW-1185">Reference proteome</keyword>
<dbReference type="Gene3D" id="1.10.260.40">
    <property type="entry name" value="lambda repressor-like DNA-binding domains"/>
    <property type="match status" value="1"/>
</dbReference>
<dbReference type="Proteomes" id="UP000248198">
    <property type="component" value="Unassembled WGS sequence"/>
</dbReference>
<reference evidence="4 5" key="1">
    <citation type="submission" date="2018-06" db="EMBL/GenBank/DDBJ databases">
        <title>Genomic Encyclopedia of Archaeal and Bacterial Type Strains, Phase II (KMG-II): from individual species to whole genera.</title>
        <authorList>
            <person name="Goeker M."/>
        </authorList>
    </citation>
    <scope>NUCLEOTIDE SEQUENCE [LARGE SCALE GENOMIC DNA]</scope>
    <source>
        <strain evidence="4 5">DSM 27372</strain>
    </source>
</reference>
<name>A0A318URF8_9SPHI</name>
<dbReference type="InterPro" id="IPR010982">
    <property type="entry name" value="Lambda_DNA-bd_dom_sf"/>
</dbReference>
<comment type="caution">
    <text evidence="4">The sequence shown here is derived from an EMBL/GenBank/DDBJ whole genome shotgun (WGS) entry which is preliminary data.</text>
</comment>
<proteinExistence type="predicted"/>
<dbReference type="PANTHER" id="PTHR46558">
    <property type="entry name" value="TRACRIPTIONAL REGULATORY PROTEIN-RELATED-RELATED"/>
    <property type="match status" value="1"/>
</dbReference>
<dbReference type="GO" id="GO:0003677">
    <property type="term" value="F:DNA binding"/>
    <property type="evidence" value="ECO:0007669"/>
    <property type="project" value="UniProtKB-KW"/>
</dbReference>
<evidence type="ECO:0000259" key="3">
    <source>
        <dbReference type="PROSITE" id="PS50943"/>
    </source>
</evidence>
<dbReference type="PROSITE" id="PS50943">
    <property type="entry name" value="HTH_CROC1"/>
    <property type="match status" value="1"/>
</dbReference>
<keyword evidence="2" id="KW-0175">Coiled coil</keyword>
<evidence type="ECO:0000313" key="5">
    <source>
        <dbReference type="Proteomes" id="UP000248198"/>
    </source>
</evidence>
<keyword evidence="1" id="KW-0238">DNA-binding</keyword>
<sequence length="274" mass="31140">MQEILSKKDIGERIRNLRLAQDLSQLQVADILHLSRSNYSQIELGNQYPSFNTLHSLARYFSCSYEWLLHGSQTDLIPFKEKPTGTKTIPQLLANPVNVYDQQGRSKILLVPLSHQQYYIHKHSSQKFLNTLESVDFPAAIEDGTIYRAFKAAEELPDLNVHKNDILLAKHINTYAKVHINQVYILITRKEIKTCLLTSINHFQSTLSCTSQTDKQVFTVPFGDVLEIWEGTGKYTAKLGPVIGELEKTLKNFTEALQRLEGEITALKSVPPLC</sequence>
<dbReference type="SMART" id="SM00530">
    <property type="entry name" value="HTH_XRE"/>
    <property type="match status" value="1"/>
</dbReference>
<dbReference type="AlphaFoldDB" id="A0A318URF8"/>
<dbReference type="RefSeq" id="WP_110826799.1">
    <property type="nucleotide sequence ID" value="NZ_QKLU01000001.1"/>
</dbReference>
<dbReference type="InterPro" id="IPR001387">
    <property type="entry name" value="Cro/C1-type_HTH"/>
</dbReference>
<dbReference type="Pfam" id="PF12844">
    <property type="entry name" value="HTH_19"/>
    <property type="match status" value="1"/>
</dbReference>
<dbReference type="SUPFAM" id="SSF47413">
    <property type="entry name" value="lambda repressor-like DNA-binding domains"/>
    <property type="match status" value="1"/>
</dbReference>
<dbReference type="EMBL" id="QKLU01000001">
    <property type="protein sequence ID" value="PYF76685.1"/>
    <property type="molecule type" value="Genomic_DNA"/>
</dbReference>
<organism evidence="4 5">
    <name type="scientific">Pedobacter nutrimenti</name>
    <dbReference type="NCBI Taxonomy" id="1241337"/>
    <lineage>
        <taxon>Bacteria</taxon>
        <taxon>Pseudomonadati</taxon>
        <taxon>Bacteroidota</taxon>
        <taxon>Sphingobacteriia</taxon>
        <taxon>Sphingobacteriales</taxon>
        <taxon>Sphingobacteriaceae</taxon>
        <taxon>Pedobacter</taxon>
    </lineage>
</organism>
<accession>A0A318URF8</accession>
<dbReference type="OrthoDB" id="9804491at2"/>
<feature type="domain" description="HTH cro/C1-type" evidence="3">
    <location>
        <begin position="14"/>
        <end position="68"/>
    </location>
</feature>
<evidence type="ECO:0000313" key="4">
    <source>
        <dbReference type="EMBL" id="PYF76685.1"/>
    </source>
</evidence>
<evidence type="ECO:0000256" key="2">
    <source>
        <dbReference type="SAM" id="Coils"/>
    </source>
</evidence>
<dbReference type="PANTHER" id="PTHR46558:SF11">
    <property type="entry name" value="HTH-TYPE TRANSCRIPTIONAL REGULATOR XRE"/>
    <property type="match status" value="1"/>
</dbReference>
<protein>
    <submittedName>
        <fullName evidence="4">Helix-turn-helix protein</fullName>
    </submittedName>
</protein>
<gene>
    <name evidence="4" type="ORF">B0O44_101156</name>
</gene>